<sequence length="383" mass="41421">MSEQVDKNAADGVTTNVELFLSGDVMLGRGVDQILPHPGDPELREHHVKDARTYVELAESMNGPIPRPVDPSWPWGDAVPTLDELAPDVRIVNVETSITRSPTFDPGKAVHYRMSPDNIASLRVAAPDACVLANNHVMDFGPDGLDETLDVLERAGLRGIGAGRDEDGARRPAVIDIGHGGRVVVLGLGSVSSGIPTDWAAGPRRRGVDLVDLTPEGAASLAARIADVTRPGDIVVASIHWGSNWGYDIPRAQRSFAHQLIDEAGVDVVHGHSSHHARPIEMYRGKLILYGCGDLINDYEGISGGERYRDDLRAMYLASVRPESGELARLRIVPMRTRTMRLERAPDADVTWLASTLSTVSEPFGVRVVETADGLLNVAPETR</sequence>
<evidence type="ECO:0000313" key="4">
    <source>
        <dbReference type="Proteomes" id="UP000250462"/>
    </source>
</evidence>
<evidence type="ECO:0000256" key="1">
    <source>
        <dbReference type="ARBA" id="ARBA00005662"/>
    </source>
</evidence>
<comment type="caution">
    <text evidence="3">The sequence shown here is derived from an EMBL/GenBank/DDBJ whole genome shotgun (WGS) entry which is preliminary data.</text>
</comment>
<dbReference type="RefSeq" id="WP_112259213.1">
    <property type="nucleotide sequence ID" value="NZ_QMIG01000017.1"/>
</dbReference>
<dbReference type="Pfam" id="PF09587">
    <property type="entry name" value="PGA_cap"/>
    <property type="match status" value="1"/>
</dbReference>
<proteinExistence type="inferred from homology"/>
<name>A0A329QK41_9ACTN</name>
<dbReference type="AlphaFoldDB" id="A0A329QK41"/>
<protein>
    <recommendedName>
        <fullName evidence="2">Capsule synthesis protein CapA domain-containing protein</fullName>
    </recommendedName>
</protein>
<dbReference type="InterPro" id="IPR019079">
    <property type="entry name" value="Capsule_synth_CapA"/>
</dbReference>
<evidence type="ECO:0000259" key="2">
    <source>
        <dbReference type="SMART" id="SM00854"/>
    </source>
</evidence>
<organism evidence="3 4">
    <name type="scientific">Phytoactinopolyspora halophila</name>
    <dbReference type="NCBI Taxonomy" id="1981511"/>
    <lineage>
        <taxon>Bacteria</taxon>
        <taxon>Bacillati</taxon>
        <taxon>Actinomycetota</taxon>
        <taxon>Actinomycetes</taxon>
        <taxon>Jiangellales</taxon>
        <taxon>Jiangellaceae</taxon>
        <taxon>Phytoactinopolyspora</taxon>
    </lineage>
</organism>
<reference evidence="3 4" key="1">
    <citation type="submission" date="2018-06" db="EMBL/GenBank/DDBJ databases">
        <title>Phytoactinopolyspora halophila sp. nov., a novel halophilic actinomycete isolated from a saline soil in China.</title>
        <authorList>
            <person name="Tang S.-K."/>
        </authorList>
    </citation>
    <scope>NUCLEOTIDE SEQUENCE [LARGE SCALE GENOMIC DNA]</scope>
    <source>
        <strain evidence="3 4">YIM 96934</strain>
    </source>
</reference>
<dbReference type="SUPFAM" id="SSF56300">
    <property type="entry name" value="Metallo-dependent phosphatases"/>
    <property type="match status" value="1"/>
</dbReference>
<dbReference type="PANTHER" id="PTHR33393">
    <property type="entry name" value="POLYGLUTAMINE SYNTHESIS ACCESSORY PROTEIN RV0574C-RELATED"/>
    <property type="match status" value="1"/>
</dbReference>
<comment type="similarity">
    <text evidence="1">Belongs to the CapA family.</text>
</comment>
<accession>A0A329QK41</accession>
<dbReference type="CDD" id="cd07381">
    <property type="entry name" value="MPP_CapA"/>
    <property type="match status" value="1"/>
</dbReference>
<gene>
    <name evidence="3" type="ORF">DPM12_15325</name>
</gene>
<dbReference type="PANTHER" id="PTHR33393:SF11">
    <property type="entry name" value="POLYGLUTAMINE SYNTHESIS ACCESSORY PROTEIN RV0574C-RELATED"/>
    <property type="match status" value="1"/>
</dbReference>
<dbReference type="EMBL" id="QMIG01000017">
    <property type="protein sequence ID" value="RAW12059.1"/>
    <property type="molecule type" value="Genomic_DNA"/>
</dbReference>
<feature type="domain" description="Capsule synthesis protein CapA" evidence="2">
    <location>
        <begin position="18"/>
        <end position="299"/>
    </location>
</feature>
<dbReference type="Gene3D" id="3.60.21.10">
    <property type="match status" value="1"/>
</dbReference>
<dbReference type="InterPro" id="IPR052169">
    <property type="entry name" value="CW_Biosynth-Accessory"/>
</dbReference>
<dbReference type="OrthoDB" id="9810718at2"/>
<dbReference type="InterPro" id="IPR029052">
    <property type="entry name" value="Metallo-depent_PP-like"/>
</dbReference>
<evidence type="ECO:0000313" key="3">
    <source>
        <dbReference type="EMBL" id="RAW12059.1"/>
    </source>
</evidence>
<keyword evidence="4" id="KW-1185">Reference proteome</keyword>
<dbReference type="Proteomes" id="UP000250462">
    <property type="component" value="Unassembled WGS sequence"/>
</dbReference>
<dbReference type="SMART" id="SM00854">
    <property type="entry name" value="PGA_cap"/>
    <property type="match status" value="1"/>
</dbReference>